<dbReference type="EMBL" id="UZAE01006639">
    <property type="protein sequence ID" value="VDO02165.1"/>
    <property type="molecule type" value="Genomic_DNA"/>
</dbReference>
<feature type="region of interest" description="Disordered" evidence="1">
    <location>
        <begin position="58"/>
        <end position="91"/>
    </location>
</feature>
<keyword evidence="3" id="KW-1185">Reference proteome</keyword>
<dbReference type="AlphaFoldDB" id="A0A0R3TGW8"/>
<evidence type="ECO:0000313" key="2">
    <source>
        <dbReference type="EMBL" id="VDO02165.1"/>
    </source>
</evidence>
<accession>A0A0R3TGW8</accession>
<gene>
    <name evidence="2" type="ORF">HNAJ_LOCUS6305</name>
</gene>
<name>A0A0R3TGW8_RODNA</name>
<evidence type="ECO:0000256" key="1">
    <source>
        <dbReference type="SAM" id="MobiDB-lite"/>
    </source>
</evidence>
<reference evidence="2 3" key="2">
    <citation type="submission" date="2018-11" db="EMBL/GenBank/DDBJ databases">
        <authorList>
            <consortium name="Pathogen Informatics"/>
        </authorList>
    </citation>
    <scope>NUCLEOTIDE SEQUENCE [LARGE SCALE GENOMIC DNA]</scope>
</reference>
<dbReference type="WBParaSite" id="HNAJ_0000630901-mRNA-1">
    <property type="protein sequence ID" value="HNAJ_0000630901-mRNA-1"/>
    <property type="gene ID" value="HNAJ_0000630901"/>
</dbReference>
<dbReference type="Proteomes" id="UP000278807">
    <property type="component" value="Unassembled WGS sequence"/>
</dbReference>
<evidence type="ECO:0000313" key="3">
    <source>
        <dbReference type="Proteomes" id="UP000278807"/>
    </source>
</evidence>
<feature type="region of interest" description="Disordered" evidence="1">
    <location>
        <begin position="130"/>
        <end position="166"/>
    </location>
</feature>
<evidence type="ECO:0000313" key="4">
    <source>
        <dbReference type="WBParaSite" id="HNAJ_0000630901-mRNA-1"/>
    </source>
</evidence>
<proteinExistence type="predicted"/>
<protein>
    <submittedName>
        <fullName evidence="2 4">Uncharacterized protein</fullName>
    </submittedName>
</protein>
<reference evidence="4" key="1">
    <citation type="submission" date="2017-02" db="UniProtKB">
        <authorList>
            <consortium name="WormBaseParasite"/>
        </authorList>
    </citation>
    <scope>IDENTIFICATION</scope>
</reference>
<organism evidence="4">
    <name type="scientific">Rodentolepis nana</name>
    <name type="common">Dwarf tapeworm</name>
    <name type="synonym">Hymenolepis nana</name>
    <dbReference type="NCBI Taxonomy" id="102285"/>
    <lineage>
        <taxon>Eukaryota</taxon>
        <taxon>Metazoa</taxon>
        <taxon>Spiralia</taxon>
        <taxon>Lophotrochozoa</taxon>
        <taxon>Platyhelminthes</taxon>
        <taxon>Cestoda</taxon>
        <taxon>Eucestoda</taxon>
        <taxon>Cyclophyllidea</taxon>
        <taxon>Hymenolepididae</taxon>
        <taxon>Rodentolepis</taxon>
    </lineage>
</organism>
<sequence>MDRPMSFHAMEALMRREFQTLRCNEIKARTKEKQWTVALSDIPWPRIEAVAEFRLRTRETVDRGNGEDPPDVKPTGGNGEDPSDSLQEKMEKTHLIRCSKEEMEKTHLIRCLAINPHALYVTYRRKSGEAPSQIRRENGEDPPDSVFKGGNGEDPPDSVSSDQPTCPLCNLQEEIWRSTFTD</sequence>